<evidence type="ECO:0000313" key="1">
    <source>
        <dbReference type="EMBL" id="SVD51102.1"/>
    </source>
</evidence>
<proteinExistence type="predicted"/>
<name>A0A382VX57_9ZZZZ</name>
<sequence length="245" mass="26566">KVSELAGDLETLVLGTYWDLNVEARLGEPYGVFFGNGFLRNADGDLLLNGSGFPQIDPVRKILGNYNPDWIGGIQNRFSYGPIDLSFLVDGQMGGDIFSTTNYWGQYTGVLDSTLRGRETDWCEPGIVVDGILPDGSRNGTTASATVCPEDFFHNQFGSQEIAIADASYAKLREVRLGYVLPSSWLNQVGFSGATVSIIGRNLALWAEIDNIDPETAFDASNVQGLEFGQFPTARSIGFSISVSP</sequence>
<dbReference type="AlphaFoldDB" id="A0A382VX57"/>
<gene>
    <name evidence="1" type="ORF">METZ01_LOCUS403956</name>
</gene>
<evidence type="ECO:0008006" key="2">
    <source>
        <dbReference type="Google" id="ProtNLM"/>
    </source>
</evidence>
<reference evidence="1" key="1">
    <citation type="submission" date="2018-05" db="EMBL/GenBank/DDBJ databases">
        <authorList>
            <person name="Lanie J.A."/>
            <person name="Ng W.-L."/>
            <person name="Kazmierczak K.M."/>
            <person name="Andrzejewski T.M."/>
            <person name="Davidsen T.M."/>
            <person name="Wayne K.J."/>
            <person name="Tettelin H."/>
            <person name="Glass J.I."/>
            <person name="Rusch D."/>
            <person name="Podicherti R."/>
            <person name="Tsui H.-C.T."/>
            <person name="Winkler M.E."/>
        </authorList>
    </citation>
    <scope>NUCLEOTIDE SEQUENCE</scope>
</reference>
<organism evidence="1">
    <name type="scientific">marine metagenome</name>
    <dbReference type="NCBI Taxonomy" id="408172"/>
    <lineage>
        <taxon>unclassified sequences</taxon>
        <taxon>metagenomes</taxon>
        <taxon>ecological metagenomes</taxon>
    </lineage>
</organism>
<feature type="non-terminal residue" evidence="1">
    <location>
        <position position="1"/>
    </location>
</feature>
<accession>A0A382VX57</accession>
<protein>
    <recommendedName>
        <fullName evidence="2">TonB-dependent receptor-like beta-barrel domain-containing protein</fullName>
    </recommendedName>
</protein>
<dbReference type="EMBL" id="UINC01155322">
    <property type="protein sequence ID" value="SVD51102.1"/>
    <property type="molecule type" value="Genomic_DNA"/>
</dbReference>